<dbReference type="EMBL" id="CP023270">
    <property type="protein sequence ID" value="AVJ26340.1"/>
    <property type="molecule type" value="Genomic_DNA"/>
</dbReference>
<evidence type="ECO:0008006" key="6">
    <source>
        <dbReference type="Google" id="ProtNLM"/>
    </source>
</evidence>
<dbReference type="RefSeq" id="WP_105237400.1">
    <property type="nucleotide sequence ID" value="NZ_CP023270.1"/>
</dbReference>
<dbReference type="InterPro" id="IPR029016">
    <property type="entry name" value="GAF-like_dom_sf"/>
</dbReference>
<dbReference type="SUPFAM" id="SSF141868">
    <property type="entry name" value="EAL domain-like"/>
    <property type="match status" value="1"/>
</dbReference>
<dbReference type="Pfam" id="PF00990">
    <property type="entry name" value="GGDEF"/>
    <property type="match status" value="1"/>
</dbReference>
<evidence type="ECO:0000313" key="4">
    <source>
        <dbReference type="EMBL" id="AVJ26340.1"/>
    </source>
</evidence>
<dbReference type="InterPro" id="IPR001633">
    <property type="entry name" value="EAL_dom"/>
</dbReference>
<evidence type="ECO:0000256" key="1">
    <source>
        <dbReference type="SAM" id="MobiDB-lite"/>
    </source>
</evidence>
<organism evidence="4 5">
    <name type="scientific">Achromobacter spanius</name>
    <dbReference type="NCBI Taxonomy" id="217203"/>
    <lineage>
        <taxon>Bacteria</taxon>
        <taxon>Pseudomonadati</taxon>
        <taxon>Pseudomonadota</taxon>
        <taxon>Betaproteobacteria</taxon>
        <taxon>Burkholderiales</taxon>
        <taxon>Alcaligenaceae</taxon>
        <taxon>Achromobacter</taxon>
    </lineage>
</organism>
<feature type="domain" description="EAL" evidence="2">
    <location>
        <begin position="377"/>
        <end position="631"/>
    </location>
</feature>
<dbReference type="SMART" id="SM00052">
    <property type="entry name" value="EAL"/>
    <property type="match status" value="1"/>
</dbReference>
<dbReference type="SUPFAM" id="SSF55781">
    <property type="entry name" value="GAF domain-like"/>
    <property type="match status" value="1"/>
</dbReference>
<keyword evidence="5" id="KW-1185">Reference proteome</keyword>
<name>A0A2S0I2T2_9BURK</name>
<feature type="region of interest" description="Disordered" evidence="1">
    <location>
        <begin position="173"/>
        <end position="207"/>
    </location>
</feature>
<accession>A0A2S0I2T2</accession>
<dbReference type="InterPro" id="IPR035919">
    <property type="entry name" value="EAL_sf"/>
</dbReference>
<sequence>MKCPPPLPTETERLHALSEYGLDPQHPLPSLDPVVRIASRMFNMPVSAINMVGSDHVFFAASIGVGDTDMRRDVSFCAHAVLQDDVMVVPDARLDERFHDNPLVSGPASIRFYAGVSLNSPDGHPLGALCVIDTEPHADFSEDDKERLRELARMASDRLELRRVEVSAERARARAKLPAAGQRTNHSPAQRPAPTPPHKRHDDDARKLTGFDPLTGLANRGVFYRRVEDVLAHPCAAAILMLDLDGFKDINDTMGHAVGDAILRELAARLDGTAGPCDTVARLGSDEFAILQHEVGDLKQATELAQQALTRIAEPISIQGQELRLTASCGVALAPLHAHEALELVGNADLALVKAKAVGRGRIFVFAPNLRLEAVARRLYGMELHRAVAKGEFLLFYQPQINLATGSLTGAEALLRWRHPQLGLLAPGVFLPSLEGGPLAGTVGSWVLNEACSQAAFWRRSGLHDFRIAVNLFSVQFREGDLAAEVAQTLARHGLPPEALELEITENIVLNSDDTVLETLQRLRGQGVGISFDDFGTGYASLSLLKTHPITRIKIDRSFVSGILESNQDATVVRAILDVARSFDLNTIAEGIETDEQRERLQAEHCEEGQGYLFGKPMAAQQFAQTFGIATALRIMA</sequence>
<dbReference type="Gene3D" id="3.30.70.270">
    <property type="match status" value="1"/>
</dbReference>
<dbReference type="InterPro" id="IPR052155">
    <property type="entry name" value="Biofilm_reg_signaling"/>
</dbReference>
<dbReference type="SMART" id="SM00065">
    <property type="entry name" value="GAF"/>
    <property type="match status" value="1"/>
</dbReference>
<proteinExistence type="predicted"/>
<dbReference type="Gene3D" id="3.20.20.450">
    <property type="entry name" value="EAL domain"/>
    <property type="match status" value="1"/>
</dbReference>
<protein>
    <recommendedName>
        <fullName evidence="6">Diguanylate cyclase</fullName>
    </recommendedName>
</protein>
<dbReference type="CDD" id="cd01948">
    <property type="entry name" value="EAL"/>
    <property type="match status" value="1"/>
</dbReference>
<evidence type="ECO:0000313" key="5">
    <source>
        <dbReference type="Proteomes" id="UP000239477"/>
    </source>
</evidence>
<dbReference type="InterPro" id="IPR000160">
    <property type="entry name" value="GGDEF_dom"/>
</dbReference>
<dbReference type="PROSITE" id="PS50883">
    <property type="entry name" value="EAL"/>
    <property type="match status" value="1"/>
</dbReference>
<evidence type="ECO:0000259" key="3">
    <source>
        <dbReference type="PROSITE" id="PS50887"/>
    </source>
</evidence>
<gene>
    <name evidence="4" type="ORF">CLM73_04015</name>
</gene>
<dbReference type="OrthoDB" id="9813903at2"/>
<dbReference type="InterPro" id="IPR003018">
    <property type="entry name" value="GAF"/>
</dbReference>
<dbReference type="NCBIfam" id="TIGR00254">
    <property type="entry name" value="GGDEF"/>
    <property type="match status" value="1"/>
</dbReference>
<feature type="domain" description="GGDEF" evidence="3">
    <location>
        <begin position="235"/>
        <end position="368"/>
    </location>
</feature>
<dbReference type="CDD" id="cd01949">
    <property type="entry name" value="GGDEF"/>
    <property type="match status" value="1"/>
</dbReference>
<evidence type="ECO:0000259" key="2">
    <source>
        <dbReference type="PROSITE" id="PS50883"/>
    </source>
</evidence>
<dbReference type="SUPFAM" id="SSF55073">
    <property type="entry name" value="Nucleotide cyclase"/>
    <property type="match status" value="1"/>
</dbReference>
<dbReference type="PANTHER" id="PTHR44757">
    <property type="entry name" value="DIGUANYLATE CYCLASE DGCP"/>
    <property type="match status" value="1"/>
</dbReference>
<dbReference type="AlphaFoldDB" id="A0A2S0I2T2"/>
<dbReference type="Pfam" id="PF01590">
    <property type="entry name" value="GAF"/>
    <property type="match status" value="1"/>
</dbReference>
<dbReference type="PANTHER" id="PTHR44757:SF2">
    <property type="entry name" value="BIOFILM ARCHITECTURE MAINTENANCE PROTEIN MBAA"/>
    <property type="match status" value="1"/>
</dbReference>
<dbReference type="PROSITE" id="PS50887">
    <property type="entry name" value="GGDEF"/>
    <property type="match status" value="1"/>
</dbReference>
<dbReference type="SMART" id="SM00267">
    <property type="entry name" value="GGDEF"/>
    <property type="match status" value="1"/>
</dbReference>
<dbReference type="Gene3D" id="3.30.450.40">
    <property type="match status" value="1"/>
</dbReference>
<reference evidence="4 5" key="1">
    <citation type="submission" date="2017-09" db="EMBL/GenBank/DDBJ databases">
        <title>Genomic, metabolic, and phenotypic characteristics of bacterial isolates from the natural microbiome of the model nematode Caenorhabditis elegans.</title>
        <authorList>
            <person name="Zimmermann J."/>
            <person name="Obeng N."/>
            <person name="Yang W."/>
            <person name="Obeng O."/>
            <person name="Kissoyan K."/>
            <person name="Pees B."/>
            <person name="Dirksen P."/>
            <person name="Hoppner M."/>
            <person name="Franke A."/>
            <person name="Rosenstiel P."/>
            <person name="Leippe M."/>
            <person name="Dierking K."/>
            <person name="Kaleta C."/>
            <person name="Schulenburg H."/>
        </authorList>
    </citation>
    <scope>NUCLEOTIDE SEQUENCE [LARGE SCALE GENOMIC DNA]</scope>
    <source>
        <strain evidence="4 5">MYb73</strain>
    </source>
</reference>
<dbReference type="Proteomes" id="UP000239477">
    <property type="component" value="Chromosome"/>
</dbReference>
<dbReference type="InterPro" id="IPR043128">
    <property type="entry name" value="Rev_trsase/Diguanyl_cyclase"/>
</dbReference>
<dbReference type="Pfam" id="PF00563">
    <property type="entry name" value="EAL"/>
    <property type="match status" value="1"/>
</dbReference>
<dbReference type="InterPro" id="IPR029787">
    <property type="entry name" value="Nucleotide_cyclase"/>
</dbReference>